<gene>
    <name evidence="1" type="ORF">FIBSPDRAFT_886618</name>
</gene>
<proteinExistence type="predicted"/>
<keyword evidence="2" id="KW-1185">Reference proteome</keyword>
<accession>A0A166QP64</accession>
<reference evidence="1 2" key="1">
    <citation type="journal article" date="2016" name="Mol. Biol. Evol.">
        <title>Comparative Genomics of Early-Diverging Mushroom-Forming Fungi Provides Insights into the Origins of Lignocellulose Decay Capabilities.</title>
        <authorList>
            <person name="Nagy L.G."/>
            <person name="Riley R."/>
            <person name="Tritt A."/>
            <person name="Adam C."/>
            <person name="Daum C."/>
            <person name="Floudas D."/>
            <person name="Sun H."/>
            <person name="Yadav J.S."/>
            <person name="Pangilinan J."/>
            <person name="Larsson K.H."/>
            <person name="Matsuura K."/>
            <person name="Barry K."/>
            <person name="Labutti K."/>
            <person name="Kuo R."/>
            <person name="Ohm R.A."/>
            <person name="Bhattacharya S.S."/>
            <person name="Shirouzu T."/>
            <person name="Yoshinaga Y."/>
            <person name="Martin F.M."/>
            <person name="Grigoriev I.V."/>
            <person name="Hibbett D.S."/>
        </authorList>
    </citation>
    <scope>NUCLEOTIDE SEQUENCE [LARGE SCALE GENOMIC DNA]</scope>
    <source>
        <strain evidence="1 2">CBS 109695</strain>
    </source>
</reference>
<evidence type="ECO:0000313" key="2">
    <source>
        <dbReference type="Proteomes" id="UP000076532"/>
    </source>
</evidence>
<name>A0A166QP64_9AGAM</name>
<dbReference type="EMBL" id="KV417509">
    <property type="protein sequence ID" value="KZP27386.1"/>
    <property type="molecule type" value="Genomic_DNA"/>
</dbReference>
<protein>
    <submittedName>
        <fullName evidence="1">Uncharacterized protein</fullName>
    </submittedName>
</protein>
<evidence type="ECO:0000313" key="1">
    <source>
        <dbReference type="EMBL" id="KZP27386.1"/>
    </source>
</evidence>
<sequence>MFKIVWWHQDHTCGGDRDNDRTDLEGGGDGADERMKKCNVAKRTLLKSVLQSPGCSKDWDSSHRDQTEGTVIISVYLNTTSPQYDISWILIPKDIECGLVEFALEIHHLTVDGDAADATVLATWYMFRSAEQWDVYIGSGYKLINRVDMIYADTVICSAEIAVGGDEISE</sequence>
<dbReference type="AlphaFoldDB" id="A0A166QP64"/>
<organism evidence="1 2">
    <name type="scientific">Athelia psychrophila</name>
    <dbReference type="NCBI Taxonomy" id="1759441"/>
    <lineage>
        <taxon>Eukaryota</taxon>
        <taxon>Fungi</taxon>
        <taxon>Dikarya</taxon>
        <taxon>Basidiomycota</taxon>
        <taxon>Agaricomycotina</taxon>
        <taxon>Agaricomycetes</taxon>
        <taxon>Agaricomycetidae</taxon>
        <taxon>Atheliales</taxon>
        <taxon>Atheliaceae</taxon>
        <taxon>Athelia</taxon>
    </lineage>
</organism>
<dbReference type="Proteomes" id="UP000076532">
    <property type="component" value="Unassembled WGS sequence"/>
</dbReference>